<organism evidence="2 3">
    <name type="scientific">Acropora cervicornis</name>
    <name type="common">Staghorn coral</name>
    <dbReference type="NCBI Taxonomy" id="6130"/>
    <lineage>
        <taxon>Eukaryota</taxon>
        <taxon>Metazoa</taxon>
        <taxon>Cnidaria</taxon>
        <taxon>Anthozoa</taxon>
        <taxon>Hexacorallia</taxon>
        <taxon>Scleractinia</taxon>
        <taxon>Astrocoeniina</taxon>
        <taxon>Acroporidae</taxon>
        <taxon>Acropora</taxon>
    </lineage>
</organism>
<reference evidence="2" key="2">
    <citation type="journal article" date="2023" name="Science">
        <title>Genomic signatures of disease resistance in endangered staghorn corals.</title>
        <authorList>
            <person name="Vollmer S.V."/>
            <person name="Selwyn J.D."/>
            <person name="Despard B.A."/>
            <person name="Roesel C.L."/>
        </authorList>
    </citation>
    <scope>NUCLEOTIDE SEQUENCE</scope>
    <source>
        <strain evidence="2">K2</strain>
    </source>
</reference>
<proteinExistence type="predicted"/>
<comment type="caution">
    <text evidence="2">The sequence shown here is derived from an EMBL/GenBank/DDBJ whole genome shotgun (WGS) entry which is preliminary data.</text>
</comment>
<evidence type="ECO:0000313" key="3">
    <source>
        <dbReference type="Proteomes" id="UP001249851"/>
    </source>
</evidence>
<dbReference type="AlphaFoldDB" id="A0AAD9V823"/>
<accession>A0AAD9V823</accession>
<feature type="region of interest" description="Disordered" evidence="1">
    <location>
        <begin position="116"/>
        <end position="137"/>
    </location>
</feature>
<gene>
    <name evidence="2" type="ORF">P5673_011868</name>
</gene>
<reference evidence="2" key="1">
    <citation type="journal article" date="2023" name="G3 (Bethesda)">
        <title>Whole genome assembly and annotation of the endangered Caribbean coral Acropora cervicornis.</title>
        <authorList>
            <person name="Selwyn J.D."/>
            <person name="Vollmer S.V."/>
        </authorList>
    </citation>
    <scope>NUCLEOTIDE SEQUENCE</scope>
    <source>
        <strain evidence="2">K2</strain>
    </source>
</reference>
<dbReference type="EMBL" id="JARQWQ010000022">
    <property type="protein sequence ID" value="KAK2564437.1"/>
    <property type="molecule type" value="Genomic_DNA"/>
</dbReference>
<keyword evidence="3" id="KW-1185">Reference proteome</keyword>
<evidence type="ECO:0000256" key="1">
    <source>
        <dbReference type="SAM" id="MobiDB-lite"/>
    </source>
</evidence>
<evidence type="ECO:0000313" key="2">
    <source>
        <dbReference type="EMBL" id="KAK2564437.1"/>
    </source>
</evidence>
<dbReference type="Proteomes" id="UP001249851">
    <property type="component" value="Unassembled WGS sequence"/>
</dbReference>
<sequence>MIDNGYFFRLSEEEIQNLVEGMLSSLLLLVSGVIEELIFSVVISKQDHRLAALAKTDWTPTAKDEVREVLNLAHTSSDESSYEYDSDSERRVLACYKDKSPAMGANKAHQSQEMFGCSAREGPNEKSVAIPCPTRTA</sequence>
<protein>
    <submittedName>
        <fullName evidence="2">Uncharacterized protein</fullName>
    </submittedName>
</protein>
<name>A0AAD9V823_ACRCE</name>